<evidence type="ECO:0000256" key="2">
    <source>
        <dbReference type="ARBA" id="ARBA00022603"/>
    </source>
</evidence>
<reference evidence="6" key="1">
    <citation type="journal article" date="2020" name="Nature">
        <title>Giant virus diversity and host interactions through global metagenomics.</title>
        <authorList>
            <person name="Schulz F."/>
            <person name="Roux S."/>
            <person name="Paez-Espino D."/>
            <person name="Jungbluth S."/>
            <person name="Walsh D.A."/>
            <person name="Denef V.J."/>
            <person name="McMahon K.D."/>
            <person name="Konstantinidis K.T."/>
            <person name="Eloe-Fadrosh E.A."/>
            <person name="Kyrpides N.C."/>
            <person name="Woyke T."/>
        </authorList>
    </citation>
    <scope>NUCLEOTIDE SEQUENCE</scope>
    <source>
        <strain evidence="6">GVMAG-M-3300023109-53</strain>
    </source>
</reference>
<accession>A0A6C0CYG9</accession>
<dbReference type="InterPro" id="IPR045097">
    <property type="entry name" value="Thymidate_synth/dCMP_Mease"/>
</dbReference>
<protein>
    <recommendedName>
        <fullName evidence="1">thymidylate synthase</fullName>
        <ecNumber evidence="1">2.1.1.45</ecNumber>
    </recommendedName>
</protein>
<dbReference type="GO" id="GO:0032259">
    <property type="term" value="P:methylation"/>
    <property type="evidence" value="ECO:0007669"/>
    <property type="project" value="UniProtKB-KW"/>
</dbReference>
<keyword evidence="3" id="KW-0808">Transferase</keyword>
<dbReference type="EC" id="2.1.1.45" evidence="1"/>
<dbReference type="InterPro" id="IPR020940">
    <property type="entry name" value="Thymidylate_synthase_AS"/>
</dbReference>
<proteinExistence type="inferred from homology"/>
<dbReference type="PROSITE" id="PS00091">
    <property type="entry name" value="THYMIDYLATE_SYNTHASE"/>
    <property type="match status" value="1"/>
</dbReference>
<dbReference type="PANTHER" id="PTHR11548">
    <property type="entry name" value="THYMIDYLATE SYNTHASE 1"/>
    <property type="match status" value="1"/>
</dbReference>
<organism evidence="6">
    <name type="scientific">viral metagenome</name>
    <dbReference type="NCBI Taxonomy" id="1070528"/>
    <lineage>
        <taxon>unclassified sequences</taxon>
        <taxon>metagenomes</taxon>
        <taxon>organismal metagenomes</taxon>
    </lineage>
</organism>
<keyword evidence="4" id="KW-0545">Nucleotide biosynthesis</keyword>
<dbReference type="EMBL" id="MN739505">
    <property type="protein sequence ID" value="QHT09010.1"/>
    <property type="molecule type" value="Genomic_DNA"/>
</dbReference>
<name>A0A6C0CYG9_9ZZZZ</name>
<evidence type="ECO:0000259" key="5">
    <source>
        <dbReference type="Pfam" id="PF00303"/>
    </source>
</evidence>
<dbReference type="PANTHER" id="PTHR11548:SF1">
    <property type="entry name" value="THYMIDYLATE SYNTHASE 1"/>
    <property type="match status" value="1"/>
</dbReference>
<feature type="domain" description="Thymidylate synthase/dCMP hydroxymethylase" evidence="5">
    <location>
        <begin position="25"/>
        <end position="307"/>
    </location>
</feature>
<evidence type="ECO:0000256" key="3">
    <source>
        <dbReference type="ARBA" id="ARBA00022679"/>
    </source>
</evidence>
<dbReference type="GO" id="GO:0005829">
    <property type="term" value="C:cytosol"/>
    <property type="evidence" value="ECO:0007669"/>
    <property type="project" value="TreeGrafter"/>
</dbReference>
<dbReference type="InterPro" id="IPR036926">
    <property type="entry name" value="Thymidate_synth/dCMP_Mease_sf"/>
</dbReference>
<dbReference type="Pfam" id="PF00303">
    <property type="entry name" value="Thymidylat_synt"/>
    <property type="match status" value="1"/>
</dbReference>
<keyword evidence="2" id="KW-0489">Methyltransferase</keyword>
<dbReference type="FunFam" id="3.30.572.10:FF:000013">
    <property type="entry name" value="Thymidylate synthase"/>
    <property type="match status" value="1"/>
</dbReference>
<dbReference type="NCBIfam" id="TIGR03284">
    <property type="entry name" value="thym_sym"/>
    <property type="match status" value="1"/>
</dbReference>
<evidence type="ECO:0000313" key="6">
    <source>
        <dbReference type="EMBL" id="QHT09010.1"/>
    </source>
</evidence>
<dbReference type="CDD" id="cd00351">
    <property type="entry name" value="TS_Pyrimidine_HMase"/>
    <property type="match status" value="1"/>
</dbReference>
<evidence type="ECO:0000256" key="1">
    <source>
        <dbReference type="ARBA" id="ARBA00011947"/>
    </source>
</evidence>
<dbReference type="PRINTS" id="PR00108">
    <property type="entry name" value="THYMDSNTHASE"/>
</dbReference>
<dbReference type="AlphaFoldDB" id="A0A6C0CYG9"/>
<dbReference type="GO" id="GO:0004799">
    <property type="term" value="F:thymidylate synthase activity"/>
    <property type="evidence" value="ECO:0007669"/>
    <property type="project" value="UniProtKB-EC"/>
</dbReference>
<dbReference type="SUPFAM" id="SSF55831">
    <property type="entry name" value="Thymidylate synthase/dCMP hydroxymethylase"/>
    <property type="match status" value="1"/>
</dbReference>
<dbReference type="InterPro" id="IPR000398">
    <property type="entry name" value="Thymidylate_synthase"/>
</dbReference>
<sequence length="309" mass="36265">MLKHVVDLNKFKNRDKNQEYHEEYQYLNLIQDILNEGTIEKGRNGFTKCSVGSVMHFSLENNKIPILTTKKTAWKTCLKELLWFIKGQTSNKILNDQKVHIWDGNSTKEFKESRGLEHYKEGDLGPLYGYQWRFFNAPYDDCDTNYSGKGVDQLQQVIDCLKDPEQRTSRRLVVSAWNPCQIDEGVLPPCHVLFQFNVVDGNKLSCTLYQRSCDEFLGIPFNISSYSFLTHLIAKHCDLEPYEFIHYGGNCHIYDDHFDQMEQQISRQPFEFPTIEIINKRECINDYVLEDFKINNYQSHDQIKGTMRA</sequence>
<dbReference type="Gene3D" id="3.30.572.10">
    <property type="entry name" value="Thymidylate synthase/dCMP hydroxymethylase domain"/>
    <property type="match status" value="1"/>
</dbReference>
<dbReference type="GO" id="GO:0006231">
    <property type="term" value="P:dTMP biosynthetic process"/>
    <property type="evidence" value="ECO:0007669"/>
    <property type="project" value="InterPro"/>
</dbReference>
<evidence type="ECO:0000256" key="4">
    <source>
        <dbReference type="ARBA" id="ARBA00022727"/>
    </source>
</evidence>
<dbReference type="InterPro" id="IPR023451">
    <property type="entry name" value="Thymidate_synth/dCMP_Mease_dom"/>
</dbReference>
<dbReference type="HAMAP" id="MF_00008">
    <property type="entry name" value="Thymidy_synth_bact"/>
    <property type="match status" value="1"/>
</dbReference>